<dbReference type="PANTHER" id="PTHR16305:SF28">
    <property type="entry name" value="GUANYLATE CYCLASE DOMAIN-CONTAINING PROTEIN"/>
    <property type="match status" value="1"/>
</dbReference>
<dbReference type="GO" id="GO:0005524">
    <property type="term" value="F:ATP binding"/>
    <property type="evidence" value="ECO:0007669"/>
    <property type="project" value="UniProtKB-KW"/>
</dbReference>
<dbReference type="Proteomes" id="UP000268469">
    <property type="component" value="Unassembled WGS sequence"/>
</dbReference>
<dbReference type="EMBL" id="QNBE01000008">
    <property type="protein sequence ID" value="RKX71475.1"/>
    <property type="molecule type" value="Genomic_DNA"/>
</dbReference>
<dbReference type="InterPro" id="IPR041664">
    <property type="entry name" value="AAA_16"/>
</dbReference>
<dbReference type="Gene3D" id="3.40.50.300">
    <property type="entry name" value="P-loop containing nucleotide triphosphate hydrolases"/>
    <property type="match status" value="1"/>
</dbReference>
<dbReference type="PANTHER" id="PTHR16305">
    <property type="entry name" value="TESTICULAR SOLUBLE ADENYLYL CYCLASE"/>
    <property type="match status" value="1"/>
</dbReference>
<dbReference type="GO" id="GO:0005737">
    <property type="term" value="C:cytoplasm"/>
    <property type="evidence" value="ECO:0007669"/>
    <property type="project" value="TreeGrafter"/>
</dbReference>
<name>A0A660SKV1_UNCW3</name>
<dbReference type="SUPFAM" id="SSF48452">
    <property type="entry name" value="TPR-like"/>
    <property type="match status" value="1"/>
</dbReference>
<dbReference type="InterPro" id="IPR011990">
    <property type="entry name" value="TPR-like_helical_dom_sf"/>
</dbReference>
<keyword evidence="1" id="KW-0547">Nucleotide-binding</keyword>
<evidence type="ECO:0000256" key="1">
    <source>
        <dbReference type="ARBA" id="ARBA00022741"/>
    </source>
</evidence>
<organism evidence="4 5">
    <name type="scientific">candidate division WOR-3 bacterium</name>
    <dbReference type="NCBI Taxonomy" id="2052148"/>
    <lineage>
        <taxon>Bacteria</taxon>
        <taxon>Bacteria division WOR-3</taxon>
    </lineage>
</organism>
<evidence type="ECO:0000313" key="4">
    <source>
        <dbReference type="EMBL" id="RKX71475.1"/>
    </source>
</evidence>
<accession>A0A660SKV1</accession>
<reference evidence="4 5" key="1">
    <citation type="submission" date="2018-06" db="EMBL/GenBank/DDBJ databases">
        <title>Extensive metabolic versatility and redundancy in microbially diverse, dynamic hydrothermal sediments.</title>
        <authorList>
            <person name="Dombrowski N."/>
            <person name="Teske A."/>
            <person name="Baker B.J."/>
        </authorList>
    </citation>
    <scope>NUCLEOTIDE SEQUENCE [LARGE SCALE GENOMIC DNA]</scope>
    <source>
        <strain evidence="4">B36_G15</strain>
    </source>
</reference>
<dbReference type="AlphaFoldDB" id="A0A660SKV1"/>
<protein>
    <recommendedName>
        <fullName evidence="3">Orc1-like AAA ATPase domain-containing protein</fullName>
    </recommendedName>
</protein>
<sequence length="589" mass="67570">MYHIALSVADADFRSVLNLLKSYCGRSLQARPGIIAGVFDDGRVAWLIRREFADSRIGISRYQGIAMGLAAIAKPGEILVDQDTISPLMEYFEFASLGLMNIEGMRAQLMVYRAESLLKPIEITKKRTIHFPYIRREREEKLLKDALTVADFVQVIGRDGIGKTSFLKNFVSELNWDVHFIPIWNYPPAIPFAPIETLIRSLLGIKKGISIGEAQTILHRRLEELKVRDFVSSYYSFLEFLKIGEEETLIAKLNLPKRYEMLKNAIIELIIKTHYQNQLLIVFDDLQFADGSTLELLKQILIEIKGLGIKLIYTGEYPIDLGQRTENVELGLLNPSAQQELIGIFGVEGIEPGPALPLQLKLYLTLVDAERDRALYQEFQGKSGIHSTPFKEIDWLVARWLENLTESSRELLYRASVIGTSFGEAEIRYLLPKSDPAPAFLELINSGMITANDGYYFQHRLIREEVYKAVPDRNRIHEELSEYYKKRSDPIRTVFHLIQADKKEEAVKLYLDAARVALDKGAWRTALDYYSEAKDIIRRLIEAKKDVDLEIIISIDERIGDVYRELGDEEMALKYYKSVLDSYREILKE</sequence>
<dbReference type="SUPFAM" id="SSF52540">
    <property type="entry name" value="P-loop containing nucleoside triphosphate hydrolases"/>
    <property type="match status" value="1"/>
</dbReference>
<evidence type="ECO:0000256" key="2">
    <source>
        <dbReference type="ARBA" id="ARBA00022840"/>
    </source>
</evidence>
<gene>
    <name evidence="4" type="ORF">DRP53_01475</name>
</gene>
<proteinExistence type="predicted"/>
<comment type="caution">
    <text evidence="4">The sequence shown here is derived from an EMBL/GenBank/DDBJ whole genome shotgun (WGS) entry which is preliminary data.</text>
</comment>
<keyword evidence="2" id="KW-0067">ATP-binding</keyword>
<dbReference type="InterPro" id="IPR027417">
    <property type="entry name" value="P-loop_NTPase"/>
</dbReference>
<feature type="domain" description="Orc1-like AAA ATPase" evidence="3">
    <location>
        <begin position="136"/>
        <end position="301"/>
    </location>
</feature>
<evidence type="ECO:0000259" key="3">
    <source>
        <dbReference type="Pfam" id="PF13191"/>
    </source>
</evidence>
<evidence type="ECO:0000313" key="5">
    <source>
        <dbReference type="Proteomes" id="UP000268469"/>
    </source>
</evidence>
<dbReference type="Gene3D" id="1.25.40.10">
    <property type="entry name" value="Tetratricopeptide repeat domain"/>
    <property type="match status" value="1"/>
</dbReference>
<dbReference type="Pfam" id="PF13191">
    <property type="entry name" value="AAA_16"/>
    <property type="match status" value="1"/>
</dbReference>
<dbReference type="GO" id="GO:0004016">
    <property type="term" value="F:adenylate cyclase activity"/>
    <property type="evidence" value="ECO:0007669"/>
    <property type="project" value="TreeGrafter"/>
</dbReference>